<dbReference type="PROSITE" id="PS50003">
    <property type="entry name" value="PH_DOMAIN"/>
    <property type="match status" value="1"/>
</dbReference>
<dbReference type="Gene3D" id="1.10.1000.11">
    <property type="entry name" value="Arf Nucleotide-binding Site Opener,domain 2"/>
    <property type="match status" value="1"/>
</dbReference>
<dbReference type="InterPro" id="IPR023394">
    <property type="entry name" value="Sec7_C_sf"/>
</dbReference>
<dbReference type="InterPro" id="IPR011993">
    <property type="entry name" value="PH-like_dom_sf"/>
</dbReference>
<dbReference type="PROSITE" id="PS50190">
    <property type="entry name" value="SEC7"/>
    <property type="match status" value="1"/>
</dbReference>
<dbReference type="SUPFAM" id="SSF48425">
    <property type="entry name" value="Sec7 domain"/>
    <property type="match status" value="1"/>
</dbReference>
<evidence type="ECO:0000259" key="3">
    <source>
        <dbReference type="PROSITE" id="PS50003"/>
    </source>
</evidence>
<feature type="compositionally biased region" description="Polar residues" evidence="2">
    <location>
        <begin position="1132"/>
        <end position="1148"/>
    </location>
</feature>
<dbReference type="InterPro" id="IPR035999">
    <property type="entry name" value="Sec7_dom_sf"/>
</dbReference>
<dbReference type="FunFam" id="1.10.1000.11:FF:000002">
    <property type="entry name" value="Cytohesin 1"/>
    <property type="match status" value="1"/>
</dbReference>
<proteinExistence type="predicted"/>
<dbReference type="Pfam" id="PF01369">
    <property type="entry name" value="Sec7"/>
    <property type="match status" value="1"/>
</dbReference>
<dbReference type="EMBL" id="LFMI01000729">
    <property type="protein sequence ID" value="OTA06860.1"/>
    <property type="molecule type" value="Genomic_DNA"/>
</dbReference>
<organism evidence="5 6">
    <name type="scientific">Trichoderma parareesei</name>
    <name type="common">Filamentous fungus</name>
    <dbReference type="NCBI Taxonomy" id="858221"/>
    <lineage>
        <taxon>Eukaryota</taxon>
        <taxon>Fungi</taxon>
        <taxon>Dikarya</taxon>
        <taxon>Ascomycota</taxon>
        <taxon>Pezizomycotina</taxon>
        <taxon>Sordariomycetes</taxon>
        <taxon>Hypocreomycetidae</taxon>
        <taxon>Hypocreales</taxon>
        <taxon>Hypocreaceae</taxon>
        <taxon>Trichoderma</taxon>
    </lineage>
</organism>
<feature type="region of interest" description="Disordered" evidence="2">
    <location>
        <begin position="375"/>
        <end position="401"/>
    </location>
</feature>
<comment type="caution">
    <text evidence="5">The sequence shown here is derived from an EMBL/GenBank/DDBJ whole genome shotgun (WGS) entry which is preliminary data.</text>
</comment>
<feature type="compositionally biased region" description="Polar residues" evidence="2">
    <location>
        <begin position="187"/>
        <end position="200"/>
    </location>
</feature>
<evidence type="ECO:0000313" key="6">
    <source>
        <dbReference type="Proteomes" id="UP000219286"/>
    </source>
</evidence>
<protein>
    <submittedName>
        <fullName evidence="5">Guanine nucleotide exchange factor, syt1</fullName>
    </submittedName>
</protein>
<reference evidence="5 6" key="1">
    <citation type="journal article" date="2015" name="Genome Announc.">
        <title>Genome sequence and annotation of Trichoderma parareesei, the ancestor of the cellulase producer Trichoderma reesei.</title>
        <authorList>
            <person name="Yang D."/>
            <person name="Pomraning K."/>
            <person name="Kopchinskiy A."/>
            <person name="Karimi Aghcheh R."/>
            <person name="Atanasova L."/>
            <person name="Chenthamara K."/>
            <person name="Baker S.E."/>
            <person name="Zhang R."/>
            <person name="Shen Q."/>
            <person name="Freitag M."/>
            <person name="Kubicek C.P."/>
            <person name="Druzhinina I.S."/>
        </authorList>
    </citation>
    <scope>NUCLEOTIDE SEQUENCE [LARGE SCALE GENOMIC DNA]</scope>
    <source>
        <strain evidence="5 6">CBS 125925</strain>
    </source>
</reference>
<feature type="compositionally biased region" description="Basic and acidic residues" evidence="2">
    <location>
        <begin position="962"/>
        <end position="979"/>
    </location>
</feature>
<feature type="domain" description="PH" evidence="3">
    <location>
        <begin position="686"/>
        <end position="815"/>
    </location>
</feature>
<evidence type="ECO:0000313" key="5">
    <source>
        <dbReference type="EMBL" id="OTA06860.1"/>
    </source>
</evidence>
<feature type="compositionally biased region" description="Basic and acidic residues" evidence="2">
    <location>
        <begin position="1372"/>
        <end position="1405"/>
    </location>
</feature>
<evidence type="ECO:0000256" key="2">
    <source>
        <dbReference type="SAM" id="MobiDB-lite"/>
    </source>
</evidence>
<dbReference type="GO" id="GO:0005085">
    <property type="term" value="F:guanyl-nucleotide exchange factor activity"/>
    <property type="evidence" value="ECO:0007669"/>
    <property type="project" value="InterPro"/>
</dbReference>
<dbReference type="PANTHER" id="PTHR10663:SF405">
    <property type="entry name" value="ARF GUANINE NUCLEOTIDE EXCHANGE FACTOR SYT1"/>
    <property type="match status" value="1"/>
</dbReference>
<feature type="coiled-coil region" evidence="1">
    <location>
        <begin position="878"/>
        <end position="912"/>
    </location>
</feature>
<feature type="region of interest" description="Disordered" evidence="2">
    <location>
        <begin position="574"/>
        <end position="598"/>
    </location>
</feature>
<feature type="compositionally biased region" description="Low complexity" evidence="2">
    <location>
        <begin position="1279"/>
        <end position="1288"/>
    </location>
</feature>
<name>A0A2H2ZUR5_TRIPA</name>
<dbReference type="InterPro" id="IPR000904">
    <property type="entry name" value="Sec7_dom"/>
</dbReference>
<feature type="compositionally biased region" description="Basic and acidic residues" evidence="2">
    <location>
        <begin position="1266"/>
        <end position="1278"/>
    </location>
</feature>
<feature type="region of interest" description="Disordered" evidence="2">
    <location>
        <begin position="962"/>
        <end position="1007"/>
    </location>
</feature>
<feature type="compositionally biased region" description="Polar residues" evidence="2">
    <location>
        <begin position="1233"/>
        <end position="1246"/>
    </location>
</feature>
<feature type="region of interest" description="Disordered" evidence="2">
    <location>
        <begin position="1027"/>
        <end position="1204"/>
    </location>
</feature>
<feature type="compositionally biased region" description="Low complexity" evidence="2">
    <location>
        <begin position="322"/>
        <end position="337"/>
    </location>
</feature>
<feature type="compositionally biased region" description="Polar residues" evidence="2">
    <location>
        <begin position="123"/>
        <end position="135"/>
    </location>
</feature>
<dbReference type="OrthoDB" id="430364at2759"/>
<dbReference type="Gene3D" id="2.30.29.30">
    <property type="entry name" value="Pleckstrin-homology domain (PH domain)/Phosphotyrosine-binding domain (PTB)"/>
    <property type="match status" value="1"/>
</dbReference>
<keyword evidence="1" id="KW-0175">Coiled coil</keyword>
<dbReference type="SMART" id="SM00233">
    <property type="entry name" value="PH"/>
    <property type="match status" value="1"/>
</dbReference>
<feature type="domain" description="SEC7" evidence="4">
    <location>
        <begin position="402"/>
        <end position="561"/>
    </location>
</feature>
<sequence length="1417" mass="156591">MPFLRRRGNMASETDMRRLTTAFAPASDDVPELPPPPPPPPSQPDDEAADPQSRPQSRESVASLDRPSTPPVQQQSNKHRRFSVLRFRNASDSQLSLRVKQAAEKPPPVPRPPAIITTAPTMNMESNSIRKSSSRLGLAAMLRRSADIPRDDPVSSHRRDPMPRKSMGDQGRPSLSVADDPDPQSPRPSTQTTVDSTGTGLNIAPRPSESSRSDVSSTDRVSHNSLSSTPKKSLSSTSFFKLRRNKRPPEPLFPFAHLQQKGGATPADGNSTASLGVEATPRPVSAQSTGLHKAETDHGPHPNPAIALFNANAAPRSDHSSPTRTTLLRGRSSTLSSIGRDSNDEHLGPPVNSRTSTSIGRKSFGDLLGLTRLRQNSDLSRQGSFTPATPGSTGSKNNSLQLPRDSIVLPERLEDESPAKYIARIEGMVSRGAIAAALSKGTDAFSTAALRSFMRTFSFFGDPMDMAIRKLLMEVELPKETQQIDRFLQAFANRYHECNPGIYSSPDQAYFIAFSLLILHTDVFNKNNKHKMQKADYLKNTRGEGIFDEILECFYDNICYTPFIHVEDDLDSNHERHGGLKSKRKILPAPPGDPAKRAAKEPLDPYTLIIDGNLDVLRPNLKSAIPLEDQYCYLGPGQTLNLKDLQKTFFRTGVLQIVSARSRPDAFMSDKPLNNPDDAPGIVDIKITKVGLLWRKEAKKRKTRSPWQEWGAILTGAQLYFFRNTGWVKSLMHQYENHVKSGHDGIPITFKPPLEEFKPDALMSTKGAVALLDTSYKKHKNAFIYVRQGGLDEVLLADDEQELHDWLAKLNYAAAFRTSGVKMRGVAGGTYDGHSRRAFRRLESSDATQLVETPTGLVSIARSRIDRKMAEDIQQARREIMREKIAEADRKIEEAKKALEDQLRNARHLQILAPIQPRTREQLLLAAARMSAQLRWARMEIWKEKCHRDILALDLQEEGELIEEKPTADTRPSVEERRVSSAPHPSGSVSKRPESKAMSEKLPQSPLVEAHPAFFSDKDDFTVELQDPAARPTSPPSTRPTSEVHPQLEVQETPKLDIGSVRHGSVSSITPSPVQPSTGTTLGKQQLEPHDEDEAADVKSNHTHDEVDADERHFLRQAGLLEGRVGRDPSDKSITSTAGEAGEPSSSADKFERSKIRRSLQRTLRESAGHLSHHRSRKGRETGPAASTEDAARDSTLSRGTGSFVVHGKKASVIQLGTELQVLNNEEQLLARKSQQQSYRQSTDQPAFSPPSEEQEDDFYSVLEAPLEHSESRERRESAASASTATARSFRELHRKYSSAQAARSVSAGGRLAVPSDADSEVAVSFSDGRRSPLPPMETEEDDDDELEAFTAESAIDEEGDTTMPLEQKDEELEHKLEEGTLKEEPVKEKEAEAEAEAEAAHDPESLPSRPLQAVDA</sequence>
<dbReference type="SMART" id="SM00222">
    <property type="entry name" value="Sec7"/>
    <property type="match status" value="1"/>
</dbReference>
<gene>
    <name evidence="5" type="ORF">A9Z42_0076530</name>
</gene>
<feature type="compositionally biased region" description="Low complexity" evidence="2">
    <location>
        <begin position="208"/>
        <end position="240"/>
    </location>
</feature>
<feature type="compositionally biased region" description="Basic and acidic residues" evidence="2">
    <location>
        <begin position="1096"/>
        <end position="1114"/>
    </location>
</feature>
<dbReference type="GO" id="GO:0032012">
    <property type="term" value="P:regulation of ARF protein signal transduction"/>
    <property type="evidence" value="ECO:0007669"/>
    <property type="project" value="InterPro"/>
</dbReference>
<feature type="compositionally biased region" description="Polar residues" evidence="2">
    <location>
        <begin position="1065"/>
        <end position="1084"/>
    </location>
</feature>
<evidence type="ECO:0000256" key="1">
    <source>
        <dbReference type="SAM" id="Coils"/>
    </source>
</evidence>
<feature type="compositionally biased region" description="Pro residues" evidence="2">
    <location>
        <begin position="32"/>
        <end position="43"/>
    </location>
</feature>
<feature type="compositionally biased region" description="Acidic residues" evidence="2">
    <location>
        <begin position="1338"/>
        <end position="1348"/>
    </location>
</feature>
<accession>A0A2H2ZUR5</accession>
<feature type="region of interest" description="Disordered" evidence="2">
    <location>
        <begin position="23"/>
        <end position="274"/>
    </location>
</feature>
<dbReference type="PANTHER" id="PTHR10663">
    <property type="entry name" value="GUANYL-NUCLEOTIDE EXCHANGE FACTOR"/>
    <property type="match status" value="1"/>
</dbReference>
<feature type="compositionally biased region" description="Basic and acidic residues" evidence="2">
    <location>
        <begin position="144"/>
        <end position="167"/>
    </location>
</feature>
<dbReference type="CDD" id="cd00171">
    <property type="entry name" value="Sec7"/>
    <property type="match status" value="1"/>
</dbReference>
<dbReference type="SUPFAM" id="SSF50729">
    <property type="entry name" value="PH domain-like"/>
    <property type="match status" value="1"/>
</dbReference>
<evidence type="ECO:0000259" key="4">
    <source>
        <dbReference type="PROSITE" id="PS50190"/>
    </source>
</evidence>
<keyword evidence="6" id="KW-1185">Reference proteome</keyword>
<dbReference type="Proteomes" id="UP000219286">
    <property type="component" value="Unassembled WGS sequence"/>
</dbReference>
<feature type="region of interest" description="Disordered" evidence="2">
    <location>
        <begin position="1232"/>
        <end position="1417"/>
    </location>
</feature>
<feature type="region of interest" description="Disordered" evidence="2">
    <location>
        <begin position="314"/>
        <end position="360"/>
    </location>
</feature>
<dbReference type="InterPro" id="IPR001849">
    <property type="entry name" value="PH_domain"/>
</dbReference>